<dbReference type="InterPro" id="IPR002495">
    <property type="entry name" value="Glyco_trans_8"/>
</dbReference>
<protein>
    <submittedName>
        <fullName evidence="3">Glycosyltransferase</fullName>
    </submittedName>
</protein>
<dbReference type="GO" id="GO:0016757">
    <property type="term" value="F:glycosyltransferase activity"/>
    <property type="evidence" value="ECO:0007669"/>
    <property type="project" value="UniProtKB-KW"/>
</dbReference>
<dbReference type="PANTHER" id="PTHR13778">
    <property type="entry name" value="GLYCOSYLTRANSFERASE 8 DOMAIN-CONTAINING PROTEIN"/>
    <property type="match status" value="1"/>
</dbReference>
<dbReference type="SUPFAM" id="SSF53448">
    <property type="entry name" value="Nucleotide-diphospho-sugar transferases"/>
    <property type="match status" value="1"/>
</dbReference>
<evidence type="ECO:0000256" key="1">
    <source>
        <dbReference type="ARBA" id="ARBA00022676"/>
    </source>
</evidence>
<evidence type="ECO:0000313" key="4">
    <source>
        <dbReference type="Proteomes" id="UP000051223"/>
    </source>
</evidence>
<reference evidence="3 4" key="1">
    <citation type="journal article" date="2015" name="Genome Announc.">
        <title>Expanding the biotechnology potential of lactobacilli through comparative genomics of 213 strains and associated genera.</title>
        <authorList>
            <person name="Sun Z."/>
            <person name="Harris H.M."/>
            <person name="McCann A."/>
            <person name="Guo C."/>
            <person name="Argimon S."/>
            <person name="Zhang W."/>
            <person name="Yang X."/>
            <person name="Jeffery I.B."/>
            <person name="Cooney J.C."/>
            <person name="Kagawa T.F."/>
            <person name="Liu W."/>
            <person name="Song Y."/>
            <person name="Salvetti E."/>
            <person name="Wrobel A."/>
            <person name="Rasinkangas P."/>
            <person name="Parkhill J."/>
            <person name="Rea M.C."/>
            <person name="O'Sullivan O."/>
            <person name="Ritari J."/>
            <person name="Douillard F.P."/>
            <person name="Paul Ross R."/>
            <person name="Yang R."/>
            <person name="Briner A.E."/>
            <person name="Felis G.E."/>
            <person name="de Vos W.M."/>
            <person name="Barrangou R."/>
            <person name="Klaenhammer T.R."/>
            <person name="Caufield P.W."/>
            <person name="Cui Y."/>
            <person name="Zhang H."/>
            <person name="O'Toole P.W."/>
        </authorList>
    </citation>
    <scope>NUCLEOTIDE SEQUENCE [LARGE SCALE GENOMIC DNA]</scope>
    <source>
        <strain evidence="3 4">DSM 5661</strain>
    </source>
</reference>
<name>A0A0R1YIU8_9LACO</name>
<dbReference type="InterPro" id="IPR050748">
    <property type="entry name" value="Glycosyltrans_8_dom-fam"/>
</dbReference>
<accession>A0A0R1YIU8</accession>
<dbReference type="Gene3D" id="3.90.550.10">
    <property type="entry name" value="Spore Coat Polysaccharide Biosynthesis Protein SpsA, Chain A"/>
    <property type="match status" value="1"/>
</dbReference>
<dbReference type="EMBL" id="AZGI01000034">
    <property type="protein sequence ID" value="KRM39622.1"/>
    <property type="molecule type" value="Genomic_DNA"/>
</dbReference>
<dbReference type="PATRIC" id="fig|1423754.3.peg.1053"/>
<sequence length="241" mass="28996">MYIQSDEKQYQPFSKHAADYIRSLLVKKNPKNTLELIDCTSLFIQEPPSANMGTRFTPYAMLRLFADQLPQIPDRILYLDDDIIVRQDLTSFYEQNLDNIELVGVLDYWGRFFFHNFKQRKAFDYLNSGVLLLNMKEIKQTKLFARIRHMMQVKKMFFPDQTALNKLAVKKRIMSRKYNEQYRLHPDTVIQHFTTSFRFKPYFHTQTVKPWDVERVHSVLKLHEYDDLLNEYLTIKNNLHK</sequence>
<keyword evidence="4" id="KW-1185">Reference proteome</keyword>
<keyword evidence="1" id="KW-0328">Glycosyltransferase</keyword>
<dbReference type="Proteomes" id="UP000051223">
    <property type="component" value="Unassembled WGS sequence"/>
</dbReference>
<dbReference type="PANTHER" id="PTHR13778:SF13">
    <property type="entry name" value="GALACTURONOSYLTRANSFERASE-LIKE 3-RELATED"/>
    <property type="match status" value="1"/>
</dbReference>
<dbReference type="eggNOG" id="COG1442">
    <property type="taxonomic scope" value="Bacteria"/>
</dbReference>
<gene>
    <name evidence="3" type="ORF">FC39_GL001025</name>
</gene>
<dbReference type="Pfam" id="PF01501">
    <property type="entry name" value="Glyco_transf_8"/>
    <property type="match status" value="1"/>
</dbReference>
<proteinExistence type="predicted"/>
<keyword evidence="2 3" id="KW-0808">Transferase</keyword>
<dbReference type="STRING" id="1423754.FC39_GL001025"/>
<dbReference type="InterPro" id="IPR029044">
    <property type="entry name" value="Nucleotide-diphossugar_trans"/>
</dbReference>
<evidence type="ECO:0000313" key="3">
    <source>
        <dbReference type="EMBL" id="KRM39622.1"/>
    </source>
</evidence>
<organism evidence="3 4">
    <name type="scientific">Lactobacillus hamsteri DSM 5661 = JCM 6256</name>
    <dbReference type="NCBI Taxonomy" id="1423754"/>
    <lineage>
        <taxon>Bacteria</taxon>
        <taxon>Bacillati</taxon>
        <taxon>Bacillota</taxon>
        <taxon>Bacilli</taxon>
        <taxon>Lactobacillales</taxon>
        <taxon>Lactobacillaceae</taxon>
        <taxon>Lactobacillus</taxon>
    </lineage>
</organism>
<dbReference type="AlphaFoldDB" id="A0A0R1YIU8"/>
<evidence type="ECO:0000256" key="2">
    <source>
        <dbReference type="ARBA" id="ARBA00022679"/>
    </source>
</evidence>
<comment type="caution">
    <text evidence="3">The sequence shown here is derived from an EMBL/GenBank/DDBJ whole genome shotgun (WGS) entry which is preliminary data.</text>
</comment>